<dbReference type="AlphaFoldDB" id="B8GNH3"/>
<sequence length="245" mass="27656" precursor="true">MPFMKQAITYSTSLLGAGLLAMMPVHADDWGDEGWSGFAELGAVWTTGNTEAETINAKTRLRYEEESWRHTGQLEALRRSEEGTSTAERYVGNFKSDWKFRPREYLFAALRYEKDRFSGYDYQSSVAAGYGRRVIDTDRTRLELEAGAGYRQSRLESGERDDDAILRGALSFEHRLSETARLGQDLLIQSGNDNTEIESVTTLTAAINSKLAMRLSLTAKHNTDVPPEREKTDTITAVSLVYNFW</sequence>
<evidence type="ECO:0008006" key="4">
    <source>
        <dbReference type="Google" id="ProtNLM"/>
    </source>
</evidence>
<proteinExistence type="predicted"/>
<evidence type="ECO:0000313" key="3">
    <source>
        <dbReference type="Proteomes" id="UP000002383"/>
    </source>
</evidence>
<name>B8GNH3_THISH</name>
<accession>B8GNH3</accession>
<dbReference type="InterPro" id="IPR007433">
    <property type="entry name" value="DUF481"/>
</dbReference>
<evidence type="ECO:0000256" key="1">
    <source>
        <dbReference type="SAM" id="SignalP"/>
    </source>
</evidence>
<organism evidence="2 3">
    <name type="scientific">Thioalkalivibrio sulfidiphilus (strain HL-EbGR7)</name>
    <dbReference type="NCBI Taxonomy" id="396588"/>
    <lineage>
        <taxon>Bacteria</taxon>
        <taxon>Pseudomonadati</taxon>
        <taxon>Pseudomonadota</taxon>
        <taxon>Gammaproteobacteria</taxon>
        <taxon>Chromatiales</taxon>
        <taxon>Ectothiorhodospiraceae</taxon>
        <taxon>Thioalkalivibrio</taxon>
    </lineage>
</organism>
<dbReference type="EMBL" id="CP001339">
    <property type="protein sequence ID" value="ACL73864.1"/>
    <property type="molecule type" value="Genomic_DNA"/>
</dbReference>
<dbReference type="KEGG" id="tgr:Tgr7_2791"/>
<dbReference type="eggNOG" id="COG3137">
    <property type="taxonomic scope" value="Bacteria"/>
</dbReference>
<gene>
    <name evidence="2" type="ordered locus">Tgr7_2791</name>
</gene>
<reference evidence="2 3" key="1">
    <citation type="journal article" date="2011" name="Stand. Genomic Sci.">
        <title>Complete genome sequence of 'Thioalkalivibrio sulfidophilus' HL-EbGr7.</title>
        <authorList>
            <person name="Muyzer G."/>
            <person name="Sorokin D.Y."/>
            <person name="Mavromatis K."/>
            <person name="Lapidus A."/>
            <person name="Clum A."/>
            <person name="Ivanova N."/>
            <person name="Pati A."/>
            <person name="d'Haeseleer P."/>
            <person name="Woyke T."/>
            <person name="Kyrpides N.C."/>
        </authorList>
    </citation>
    <scope>NUCLEOTIDE SEQUENCE [LARGE SCALE GENOMIC DNA]</scope>
    <source>
        <strain evidence="2 3">HL-EbGR7</strain>
    </source>
</reference>
<protein>
    <recommendedName>
        <fullName evidence="4">Salt-induced outer membrane protein</fullName>
    </recommendedName>
</protein>
<dbReference type="Pfam" id="PF04338">
    <property type="entry name" value="DUF481"/>
    <property type="match status" value="1"/>
</dbReference>
<keyword evidence="3" id="KW-1185">Reference proteome</keyword>
<feature type="chain" id="PRO_5002870533" description="Salt-induced outer membrane protein" evidence="1">
    <location>
        <begin position="28"/>
        <end position="245"/>
    </location>
</feature>
<dbReference type="Proteomes" id="UP000002383">
    <property type="component" value="Chromosome"/>
</dbReference>
<dbReference type="HOGENOM" id="CLU_058997_5_1_6"/>
<dbReference type="STRING" id="396588.Tgr7_2791"/>
<feature type="signal peptide" evidence="1">
    <location>
        <begin position="1"/>
        <end position="27"/>
    </location>
</feature>
<evidence type="ECO:0000313" key="2">
    <source>
        <dbReference type="EMBL" id="ACL73864.1"/>
    </source>
</evidence>
<keyword evidence="1" id="KW-0732">Signal</keyword>